<dbReference type="KEGG" id="vg:65129083"/>
<keyword evidence="2" id="KW-1185">Reference proteome</keyword>
<dbReference type="InterPro" id="IPR036895">
    <property type="entry name" value="Uracil-DNA_glycosylase-like_sf"/>
</dbReference>
<evidence type="ECO:0000313" key="2">
    <source>
        <dbReference type="Proteomes" id="UP000594037"/>
    </source>
</evidence>
<proteinExistence type="predicted"/>
<dbReference type="GeneID" id="65129083"/>
<dbReference type="EMBL" id="MT774381">
    <property type="protein sequence ID" value="QOR58605.1"/>
    <property type="molecule type" value="Genomic_DNA"/>
</dbReference>
<evidence type="ECO:0000313" key="1">
    <source>
        <dbReference type="EMBL" id="QOR58605.1"/>
    </source>
</evidence>
<protein>
    <submittedName>
        <fullName evidence="1">Uracil-DNA glycosylase</fullName>
    </submittedName>
</protein>
<name>A0A7M1RW13_9CAUD</name>
<accession>A0A7M1RW13</accession>
<dbReference type="SUPFAM" id="SSF52141">
    <property type="entry name" value="Uracil-DNA glycosylase-like"/>
    <property type="match status" value="1"/>
</dbReference>
<dbReference type="Gene3D" id="3.40.470.10">
    <property type="entry name" value="Uracil-DNA glycosylase-like domain"/>
    <property type="match status" value="1"/>
</dbReference>
<reference evidence="1 2" key="1">
    <citation type="submission" date="2020-07" db="EMBL/GenBank/DDBJ databases">
        <title>Taxonomic proposal: Crassvirales, a new order of highly abundant and diverse bacterial viruses.</title>
        <authorList>
            <person name="Shkoporov A.N."/>
            <person name="Stockdale S.R."/>
            <person name="Guerin E."/>
            <person name="Ross R.P."/>
            <person name="Hill C."/>
        </authorList>
    </citation>
    <scope>NUCLEOTIDE SEQUENCE [LARGE SCALE GENOMIC DNA]</scope>
</reference>
<dbReference type="Proteomes" id="UP000594037">
    <property type="component" value="Segment"/>
</dbReference>
<sequence length="189" mass="22002">MGRRGPSAERYGRDGISFVQTKLVKSRCEYCSKCPNRLFAKDEETIVFGTGTIVTNTVLVLPTIEEQYFENSNIINILAAIYSSYTNRNMFEDVYITFATKCHRLNDYNTFAEAYKQCKAILKYELYKIHPTDIVLLGPYTHNLLGNEDNCGYARLHRLINPNVFYTDKQLWEIFKKHFGLLMVQLLNR</sequence>
<organism evidence="1 2">
    <name type="scientific">uncultured phage cr3_1</name>
    <dbReference type="NCBI Taxonomy" id="2772065"/>
    <lineage>
        <taxon>Viruses</taxon>
        <taxon>Duplodnaviria</taxon>
        <taxon>Heunggongvirae</taxon>
        <taxon>Uroviricota</taxon>
        <taxon>Caudoviricetes</taxon>
        <taxon>Crassvirales</taxon>
        <taxon>Intestiviridae</taxon>
        <taxon>Crudevirinae</taxon>
        <taxon>Diorhovirus</taxon>
        <taxon>Diorhovirus intestinalis</taxon>
    </lineage>
</organism>
<dbReference type="RefSeq" id="YP_010110763.1">
    <property type="nucleotide sequence ID" value="NC_055874.1"/>
</dbReference>